<keyword evidence="1" id="KW-0233">DNA recombination</keyword>
<dbReference type="InterPro" id="IPR013762">
    <property type="entry name" value="Integrase-like_cat_sf"/>
</dbReference>
<protein>
    <submittedName>
        <fullName evidence="3">Site-specific integrase</fullName>
    </submittedName>
</protein>
<dbReference type="SUPFAM" id="SSF56349">
    <property type="entry name" value="DNA breaking-rejoining enzymes"/>
    <property type="match status" value="1"/>
</dbReference>
<dbReference type="GO" id="GO:0003677">
    <property type="term" value="F:DNA binding"/>
    <property type="evidence" value="ECO:0007669"/>
    <property type="project" value="InterPro"/>
</dbReference>
<dbReference type="GO" id="GO:0015074">
    <property type="term" value="P:DNA integration"/>
    <property type="evidence" value="ECO:0007669"/>
    <property type="project" value="InterPro"/>
</dbReference>
<dbReference type="Pfam" id="PF00589">
    <property type="entry name" value="Phage_integrase"/>
    <property type="match status" value="1"/>
</dbReference>
<dbReference type="PROSITE" id="PS51898">
    <property type="entry name" value="TYR_RECOMBINASE"/>
    <property type="match status" value="1"/>
</dbReference>
<accession>A0A9X4F029</accession>
<name>A0A9X4F029_9VIBR</name>
<feature type="domain" description="Tyr recombinase" evidence="2">
    <location>
        <begin position="762"/>
        <end position="981"/>
    </location>
</feature>
<organism evidence="3 4">
    <name type="scientific">Vibrio aestuarianus</name>
    <dbReference type="NCBI Taxonomy" id="28171"/>
    <lineage>
        <taxon>Bacteria</taxon>
        <taxon>Pseudomonadati</taxon>
        <taxon>Pseudomonadota</taxon>
        <taxon>Gammaproteobacteria</taxon>
        <taxon>Vibrionales</taxon>
        <taxon>Vibrionaceae</taxon>
        <taxon>Vibrio</taxon>
    </lineage>
</organism>
<evidence type="ECO:0000313" key="4">
    <source>
        <dbReference type="Proteomes" id="UP001140979"/>
    </source>
</evidence>
<dbReference type="Proteomes" id="UP001140979">
    <property type="component" value="Unassembled WGS sequence"/>
</dbReference>
<dbReference type="InterPro" id="IPR011010">
    <property type="entry name" value="DNA_brk_join_enz"/>
</dbReference>
<dbReference type="RefSeq" id="WP_274683810.1">
    <property type="nucleotide sequence ID" value="NZ_JAKNBA010000045.1"/>
</dbReference>
<reference evidence="3" key="1">
    <citation type="submission" date="2022-02" db="EMBL/GenBank/DDBJ databases">
        <title>Emergence and expansion in Europe of a Vibrio aestuarianus clonal complex pathogenic for oysters.</title>
        <authorList>
            <person name="Mesnil A."/>
            <person name="Travers M.-A."/>
        </authorList>
    </citation>
    <scope>NUCLEOTIDE SEQUENCE</scope>
    <source>
        <strain evidence="3">19_064_11T1</strain>
    </source>
</reference>
<evidence type="ECO:0000259" key="2">
    <source>
        <dbReference type="PROSITE" id="PS51898"/>
    </source>
</evidence>
<dbReference type="EMBL" id="JAKNBA010000045">
    <property type="protein sequence ID" value="MDE1243923.1"/>
    <property type="molecule type" value="Genomic_DNA"/>
</dbReference>
<dbReference type="InterPro" id="IPR002104">
    <property type="entry name" value="Integrase_catalytic"/>
</dbReference>
<evidence type="ECO:0000313" key="3">
    <source>
        <dbReference type="EMBL" id="MDE1243923.1"/>
    </source>
</evidence>
<comment type="caution">
    <text evidence="3">The sequence shown here is derived from an EMBL/GenBank/DDBJ whole genome shotgun (WGS) entry which is preliminary data.</text>
</comment>
<proteinExistence type="predicted"/>
<dbReference type="GO" id="GO:0006310">
    <property type="term" value="P:DNA recombination"/>
    <property type="evidence" value="ECO:0007669"/>
    <property type="project" value="UniProtKB-KW"/>
</dbReference>
<sequence length="1134" mass="132875">MKSEEYRTILNTWWRGLTDEQKKAVPITQLKTIDLHQLFSHVPIKYDTLRMYLKEDINKIDAELKSLGVLPDSEEYKIRLLNWWQSLTNDQKKAVPISKTGNTVDLRNLFSDVPVSPRKVREYLKNEIKMIDTELKLLGVLLDVEIYKKRLLNWWHSLTDEQKLAVPTNKNTIDLRDRLSDAPITYVQIRQYLKDDINKIEAELKSLGILFDHEAYRARLLNWWQSLTNDQKKTLPVVNNTIDLRNLFADSPIQYHVVRQIFHKEINNIDKELKSLDVLFDREAYRSRLLDWWASLTNEQKQDVSISQNSIDLRFLFSKAPIGYNPIRLYLKEDIKKINAELKSLGVLKNVDDDTIVTLMSDFISECKVNPDLLWDVELSIVGMFNSKLVAKSPDSYFEQYGLISTTYLSNKLSCKVKRLEEPKLLDLRKQLNKLLLEYKVSLPYSEIKNSSHAIGYDLNNRRIFLKWKNGLTYEEKLALPMFRNVITQKTFNHLIPTHSKAIARPLLRAEYLRFSREVMEIKGIDYKTMKERDEARRERRLNQEESKYSVFSKLRDKKLTSIDDFSSKRGRYEDVQHAFAIGSLKVSSKSGITSYYIGYKHYCDFLESKEISPDSSFKKCFSSWSLRDFKEYLGEKIGEGVLATSTANSTLSSLRVTLEKLKTIRSYNFSYYPADGFEIVRESIAYKPYSPYERKQIHEMLEQEMALVKEKLVPYQKLDRKQADFDDPKIQARIIFEDHCNCIPFYRDKELIKQYTAGQRKLHHYVTSRRISLNKLYDEWGVKTRRTALRDVGLYVLKMAQVLGMNLNPILDLEIDDYQENHPLTNKPCLTYWKERSTGEKMIHLDLFQADLQWLTISQKQFVETVFNEVIQLTSEARKYAPNEISNRLFITYYKNCITITESTMSKFYSELVDKYHLEDDDGNPLVLTTTRFRPTLVSELVDAGVSIREIQYLLGHASIYTTMSYLEKLDFDRVIKDKARKAIEEVYSKAVRTNKHNSHQKQRRRYNDNQIIMKTPLGGCKNIFDPPEFIKKSSLYVKGRPCSQYNKCLSCDNVMLTEKHLPELFAMQRDYLATLESSEVVNTPYHVVVLENLSLLDDILNPETSEFEEDTLMLAKENSLFIETTILDSWGG</sequence>
<dbReference type="AlphaFoldDB" id="A0A9X4F029"/>
<gene>
    <name evidence="3" type="ORF">L9W94_17620</name>
</gene>
<evidence type="ECO:0000256" key="1">
    <source>
        <dbReference type="ARBA" id="ARBA00023172"/>
    </source>
</evidence>
<dbReference type="Gene3D" id="1.10.443.10">
    <property type="entry name" value="Intergrase catalytic core"/>
    <property type="match status" value="1"/>
</dbReference>